<reference evidence="2 3" key="1">
    <citation type="submission" date="2015-07" db="EMBL/GenBank/DDBJ databases">
        <title>Emmonsia species relationships and genome sequence.</title>
        <authorList>
            <person name="Cuomo C.A."/>
            <person name="Schwartz I.S."/>
            <person name="Kenyon C."/>
            <person name="de Hoog G.S."/>
            <person name="Govender N.P."/>
            <person name="Botha A."/>
            <person name="Moreno L."/>
            <person name="de Vries M."/>
            <person name="Munoz J.F."/>
            <person name="Stielow J.B."/>
        </authorList>
    </citation>
    <scope>NUCLEOTIDE SEQUENCE [LARGE SCALE GENOMIC DNA]</scope>
    <source>
        <strain evidence="2 3">CBS 136260</strain>
    </source>
</reference>
<evidence type="ECO:0000313" key="3">
    <source>
        <dbReference type="Proteomes" id="UP000091918"/>
    </source>
</evidence>
<evidence type="ECO:0000256" key="1">
    <source>
        <dbReference type="SAM" id="SignalP"/>
    </source>
</evidence>
<feature type="signal peptide" evidence="1">
    <location>
        <begin position="1"/>
        <end position="18"/>
    </location>
</feature>
<sequence length="127" mass="14525">MKCLSLLAVALLSLTVSSEEHHWEELALEPPLNWIPSSELRAYALEEISMADIVTDKDTFWSSLTTQCEEFKEGLCQSVMIYHMAFDEGNSFWQGFLFKNTIRPSDLMRGTPDITNSTAANWMVWDN</sequence>
<organism evidence="2 3">
    <name type="scientific">Emergomyces africanus</name>
    <dbReference type="NCBI Taxonomy" id="1955775"/>
    <lineage>
        <taxon>Eukaryota</taxon>
        <taxon>Fungi</taxon>
        <taxon>Dikarya</taxon>
        <taxon>Ascomycota</taxon>
        <taxon>Pezizomycotina</taxon>
        <taxon>Eurotiomycetes</taxon>
        <taxon>Eurotiomycetidae</taxon>
        <taxon>Onygenales</taxon>
        <taxon>Ajellomycetaceae</taxon>
        <taxon>Emergomyces</taxon>
    </lineage>
</organism>
<feature type="chain" id="PRO_5008598068" evidence="1">
    <location>
        <begin position="19"/>
        <end position="127"/>
    </location>
</feature>
<proteinExistence type="predicted"/>
<comment type="caution">
    <text evidence="2">The sequence shown here is derived from an EMBL/GenBank/DDBJ whole genome shotgun (WGS) entry which is preliminary data.</text>
</comment>
<accession>A0A1B7NKW6</accession>
<dbReference type="AlphaFoldDB" id="A0A1B7NKW6"/>
<dbReference type="Proteomes" id="UP000091918">
    <property type="component" value="Unassembled WGS sequence"/>
</dbReference>
<keyword evidence="1" id="KW-0732">Signal</keyword>
<gene>
    <name evidence="2" type="ORF">ACJ72_08277</name>
</gene>
<keyword evidence="3" id="KW-1185">Reference proteome</keyword>
<dbReference type="EMBL" id="LGUA01002553">
    <property type="protein sequence ID" value="OAX77425.1"/>
    <property type="molecule type" value="Genomic_DNA"/>
</dbReference>
<evidence type="ECO:0000313" key="2">
    <source>
        <dbReference type="EMBL" id="OAX77425.1"/>
    </source>
</evidence>
<name>A0A1B7NKW6_9EURO</name>
<protein>
    <submittedName>
        <fullName evidence="2">Uncharacterized protein</fullName>
    </submittedName>
</protein>